<protein>
    <submittedName>
        <fullName evidence="5">DGLB-like protein</fullName>
    </submittedName>
</protein>
<keyword evidence="2" id="KW-0442">Lipid degradation</keyword>
<dbReference type="InterPro" id="IPR029058">
    <property type="entry name" value="AB_hydrolase_fold"/>
</dbReference>
<reference evidence="5" key="1">
    <citation type="submission" date="2022-11" db="EMBL/GenBank/DDBJ databases">
        <title>Centuries of genome instability and evolution in soft-shell clam transmissible cancer (bioRxiv).</title>
        <authorList>
            <person name="Hart S.F.M."/>
            <person name="Yonemitsu M.A."/>
            <person name="Giersch R.M."/>
            <person name="Beal B.F."/>
            <person name="Arriagada G."/>
            <person name="Davis B.W."/>
            <person name="Ostrander E.A."/>
            <person name="Goff S.P."/>
            <person name="Metzger M.J."/>
        </authorList>
    </citation>
    <scope>NUCLEOTIDE SEQUENCE</scope>
    <source>
        <strain evidence="5">MELC-2E11</strain>
        <tissue evidence="5">Siphon/mantle</tissue>
    </source>
</reference>
<dbReference type="Gene3D" id="3.40.50.1820">
    <property type="entry name" value="alpha/beta hydrolase"/>
    <property type="match status" value="1"/>
</dbReference>
<dbReference type="Proteomes" id="UP001164746">
    <property type="component" value="Chromosome 2"/>
</dbReference>
<proteinExistence type="predicted"/>
<keyword evidence="4" id="KW-0812">Transmembrane</keyword>
<keyword evidence="4" id="KW-1133">Transmembrane helix</keyword>
<evidence type="ECO:0000313" key="5">
    <source>
        <dbReference type="EMBL" id="WAQ96275.1"/>
    </source>
</evidence>
<keyword evidence="3" id="KW-0443">Lipid metabolism</keyword>
<name>A0ABY7DMP5_MYAAR</name>
<sequence>MPSPAMYVTVGSIESAIQVLQKLIEIMEEAPKVEGTLSILLHLPDALSQPRVYWIACLAVVGGWVYAIPYYVSIDKDSQSVIVSIRGTLSLEDVLTDLVVERAPVCFGGVEGYVHTGMYQSAKYIRNKLIADATLDIAFHRAKGYRLHKVIAGESRWRRLFGTFKPSDPEANHLQNTELGSWFDELIHQEEVERDRISSVYTPLLPPGQILHVLEKYDPNRRWNASPDYYAEWTNCDTFGEIILSRRMIAHHFPDTLLEALRQLAKHLDLESKKDS</sequence>
<accession>A0ABY7DMP5</accession>
<organism evidence="5 6">
    <name type="scientific">Mya arenaria</name>
    <name type="common">Soft-shell clam</name>
    <dbReference type="NCBI Taxonomy" id="6604"/>
    <lineage>
        <taxon>Eukaryota</taxon>
        <taxon>Metazoa</taxon>
        <taxon>Spiralia</taxon>
        <taxon>Lophotrochozoa</taxon>
        <taxon>Mollusca</taxon>
        <taxon>Bivalvia</taxon>
        <taxon>Autobranchia</taxon>
        <taxon>Heteroconchia</taxon>
        <taxon>Euheterodonta</taxon>
        <taxon>Imparidentia</taxon>
        <taxon>Neoheterodontei</taxon>
        <taxon>Myida</taxon>
        <taxon>Myoidea</taxon>
        <taxon>Myidae</taxon>
        <taxon>Mya</taxon>
    </lineage>
</organism>
<evidence type="ECO:0000256" key="3">
    <source>
        <dbReference type="ARBA" id="ARBA00023098"/>
    </source>
</evidence>
<dbReference type="EMBL" id="CP111013">
    <property type="protein sequence ID" value="WAQ96275.1"/>
    <property type="molecule type" value="Genomic_DNA"/>
</dbReference>
<dbReference type="InterPro" id="IPR052214">
    <property type="entry name" value="DAG_Lipase-Related"/>
</dbReference>
<keyword evidence="1" id="KW-0378">Hydrolase</keyword>
<gene>
    <name evidence="5" type="ORF">MAR_028965</name>
</gene>
<feature type="transmembrane region" description="Helical" evidence="4">
    <location>
        <begin position="52"/>
        <end position="72"/>
    </location>
</feature>
<evidence type="ECO:0000256" key="1">
    <source>
        <dbReference type="ARBA" id="ARBA00022801"/>
    </source>
</evidence>
<keyword evidence="4" id="KW-0472">Membrane</keyword>
<dbReference type="PANTHER" id="PTHR45792:SF8">
    <property type="entry name" value="DIACYLGLYCEROL LIPASE-ALPHA"/>
    <property type="match status" value="1"/>
</dbReference>
<evidence type="ECO:0000313" key="6">
    <source>
        <dbReference type="Proteomes" id="UP001164746"/>
    </source>
</evidence>
<evidence type="ECO:0000256" key="4">
    <source>
        <dbReference type="SAM" id="Phobius"/>
    </source>
</evidence>
<evidence type="ECO:0000256" key="2">
    <source>
        <dbReference type="ARBA" id="ARBA00022963"/>
    </source>
</evidence>
<keyword evidence="6" id="KW-1185">Reference proteome</keyword>
<dbReference type="SUPFAM" id="SSF53474">
    <property type="entry name" value="alpha/beta-Hydrolases"/>
    <property type="match status" value="1"/>
</dbReference>
<dbReference type="PANTHER" id="PTHR45792">
    <property type="entry name" value="DIACYLGLYCEROL LIPASE HOMOLOG-RELATED"/>
    <property type="match status" value="1"/>
</dbReference>